<dbReference type="SUPFAM" id="SSF48371">
    <property type="entry name" value="ARM repeat"/>
    <property type="match status" value="2"/>
</dbReference>
<dbReference type="InterPro" id="IPR011430">
    <property type="entry name" value="UTP20_N"/>
</dbReference>
<evidence type="ECO:0000313" key="5">
    <source>
        <dbReference type="EMBL" id="PIA95924.1"/>
    </source>
</evidence>
<dbReference type="EMBL" id="CP134191">
    <property type="protein sequence ID" value="WPB07197.1"/>
    <property type="molecule type" value="Genomic_DNA"/>
</dbReference>
<feature type="domain" description="U3 small nucleolar RNA-associated protein 20 C-terminal" evidence="4">
    <location>
        <begin position="2442"/>
        <end position="2517"/>
    </location>
</feature>
<dbReference type="PANTHER" id="PTHR17695:SF11">
    <property type="entry name" value="SMALL SUBUNIT PROCESSOME COMPONENT 20 HOMOLOG"/>
    <property type="match status" value="1"/>
</dbReference>
<evidence type="ECO:0000259" key="3">
    <source>
        <dbReference type="Pfam" id="PF20416"/>
    </source>
</evidence>
<organism evidence="5 7">
    <name type="scientific">Cercospora beticola</name>
    <name type="common">Sugarbeet leaf spot fungus</name>
    <dbReference type="NCBI Taxonomy" id="122368"/>
    <lineage>
        <taxon>Eukaryota</taxon>
        <taxon>Fungi</taxon>
        <taxon>Dikarya</taxon>
        <taxon>Ascomycota</taxon>
        <taxon>Pezizomycotina</taxon>
        <taxon>Dothideomycetes</taxon>
        <taxon>Dothideomycetidae</taxon>
        <taxon>Mycosphaerellales</taxon>
        <taxon>Mycosphaerellaceae</taxon>
        <taxon>Cercospora</taxon>
    </lineage>
</organism>
<dbReference type="GO" id="GO:0032040">
    <property type="term" value="C:small-subunit processome"/>
    <property type="evidence" value="ECO:0007669"/>
    <property type="project" value="TreeGrafter"/>
</dbReference>
<dbReference type="OrthoDB" id="360653at2759"/>
<evidence type="ECO:0000259" key="2">
    <source>
        <dbReference type="Pfam" id="PF07539"/>
    </source>
</evidence>
<accession>A0A2G5HTQ1</accession>
<feature type="domain" description="U3 small nucleolar RNA-associated protein 20" evidence="3">
    <location>
        <begin position="1620"/>
        <end position="1837"/>
    </location>
</feature>
<proteinExistence type="predicted"/>
<keyword evidence="8" id="KW-1185">Reference proteome</keyword>
<evidence type="ECO:0000313" key="8">
    <source>
        <dbReference type="Proteomes" id="UP001302367"/>
    </source>
</evidence>
<feature type="region of interest" description="Disordered" evidence="1">
    <location>
        <begin position="1853"/>
        <end position="1876"/>
    </location>
</feature>
<dbReference type="PANTHER" id="PTHR17695">
    <property type="entry name" value="SMALL SUBUNIT PROCESSOME COMPONENT 20 HOMOLOG"/>
    <property type="match status" value="1"/>
</dbReference>
<dbReference type="Pfam" id="PF23099">
    <property type="entry name" value="UTP20_C"/>
    <property type="match status" value="1"/>
</dbReference>
<feature type="compositionally biased region" description="Basic and acidic residues" evidence="1">
    <location>
        <begin position="1853"/>
        <end position="1871"/>
    </location>
</feature>
<sequence length="2528" mass="282728">MSSMARGRGVKASKVVKPKKDTKRTTAHTKNYRFQSFNERIATLKIDPIRRRRHVEQEEKEVETSHTYFGEALSEWRDTNLSTTFSAFAKDAAPLCDNLPVVLHNENKIVDLLMEYIGRGDALAMDPLFNLLWNLARDLDTRFEKHFQRAVASVLAVAAKHEDLAVINAGFDCLAWLFKHLSRLLVPDLRPLYDLLAPYMGKEKQKPFIVRYAAEAFAFLVRKAAIVYERDSKPLTTVVERILNDCAQTTTETTADLHQQGVMAVLSESIRGVQQGLANGGAAILQTTFPTAERIMQDESASAERIVCGLLTDFIHFSNQEGFKPVLDTIVLHIQQSVGAASATSIQFCTSLLSTAVSVRKGSRITEWKTVVQVTEDLATAAQRLQEQDAKLAHAVLSLYALVLQSAPIGAVQKMVKTLDIFRNGTWAPYFAQFCDMVHRLGADRFNEILLPYLRNFVAERAELNDPHLLSLVVRVGGTRPDLKLKCSRTAIQHMLACIAEINSVQADSTQALAHSNLLLRALPHLAIDDSTVDSFREASLNLVEAVLHAEDATPLETKSLIYGSVLRQLLVMRPATTFLSGSWPALCQRSPEMAPLPAFWTNLLTFIKEYKPTDVQGEHIRVLEDVLVSSLCSASHSIRQDVLDILQELYRLRGLEEPTILATAILVESIPISLEAARSMSMNIRRIPPQYTTLSSGDVMQRAIPTFLFGLLHLNLSQAWEDASEALAAISQNKVGEEVVISLAQKWIDGKSDDEPLPQTPQLMDVDTDGFKVFSSFECPNFAKMQAISKQVFEVPYSGLPSPEEQLSLDTRKMPLISQSARSQALRVLSKIPQIAEKRSRLLVPTLLRWAGSVQEGDDEASGSDRWARKDQKALLGIFAQFNNPRVLYKAEAVFSALLALCGNGDLEIQKSALKAVLAWKDKSLTRYQEHLNNLLDENRFREELSVFLHDAAESGEGEDGIRPEDHATLMPVLLRLLYGRAVAGGKEGQSGRRKAIFVALSRFGEDTLGAFLDIACKPLAGEEFEKSTDEIPMPRTSLRQQLGLVNMLDDMLRTLGDGLETFAPKLARVILACTISAAHKLEQENGSDPALARSIRQTGIQCLVKIFATMTAFDTQQYGLIVTEKLILPRLSSFAIETAQSVSGTLRLFSAWSERNDTASLFIGPGHAILAQVADLLQGKHTKKEVQLFVLQQVLDNLVTIDIEPTILQPHVSSFVKAIGAVIEQQPSKDALDACVHSFSQLAGRIQSESEAAHVTRTCTELLKKPNREVSPPTKSGLLRTILPLIENFGVESRDDLYDAVCVLYSRLSHAESRVLLSKVLAALVRDDPSLSDIAHVCEDMNARGTRLDEPDFQRRDSAFNKVKSSSSDFTIEQWLPLVHNLLFYIRDPEDRVNRTDASYGLQLFVSAASKHADQQRWMSLLEHAVLAGIERGMHEKSELVRAEYCQVLNHIIGTFPEWQKISGLRLRGHEDEETSFFLNVLHIQLRRRMAAVQVLESEAANVGSNSAFRILLPLLEHFVFDAAEGEAGLNLANQTRKAIGALGKALNKNSFRSTFQRYIGYLKNKEKDDHETIEKRVLQLLREMVEGIIALPQDQRPISEAIIREQLTPLLAYLQQKDESTVDRRISIAVTIVKLMSSLPQEEFASRLPGVLTDICHVLRSRSQEARDQTRKALAQILEFVGPTYFSFILKELKGSLKRGYQLHVLSFTVHSLLVGSLDSFKPGDLDECLPHLMDVIMDDIFGVTGQEKDAEEYKSGMKEVKSSKSYDTMELLSRVTPVRQLGALVRPLHSMLSEMLDNKSVKKIDDLLLRLRKGLDQNPEADSRDMLKFCWEIVSQVYAGENAQTSKPAIDERRKRYEIQPEPEKKKLGPKGGTASYRYKLIAFALSLLRKVVRRHEDLQTPANMAEFLPMAGDALIQGQEEVKLAAVRFLSTIMRVPIKQLEEDAPVYVKEAVAMIKSASSSTTDASQAALELITSVLRERRSVQIKEKDIALLLKRVKNDVDEPDRQGVIYKFLRAILGRKIVIAEVYEVMDEVGKAMVTNPDQSIRDSARSAYFTFVMDFPQGKDRWEKQTSFLVTNLKYKHAAGRQSVMTFLYSMLDKVGDDVIQDRALEIFLTLVPLLIADPDAKCRDSAELLIAKIFERAEDDKLMAQLLSTMETWLRKDKPLLKAGSLQCWRILLQNRQLSQKQLAGLRSKVEDILTEQDGEFSQPQVVHDALQVLAVLVQRFPEVGLAESSEDVWQAVHKLPATDDARVQTMVASLQGDYFADFASTSSKTATGLAGLPLRGSGGLELGAEDMRRLCLVSLRALRAVALSTEDSLTAHIVRNLADLGRFFAANEMPWNDQAVLSSEASEDDEEQDEDERVSELAIAHLLRRLSSMLMADKFSIVSRTAALDTLAKTIKHLGSIPGTSLQPILRPLYALTDPTVPKAPGDRHQKLQDNAAELLNLIQQKLGQEKFLAALAVTRSEAKLRREERRQKRRIEAVTEPERWQKSKQRKYESKKSRKKEKGHEARSARRGW</sequence>
<feature type="compositionally biased region" description="Basic and acidic residues" evidence="1">
    <location>
        <begin position="2517"/>
        <end position="2528"/>
    </location>
</feature>
<dbReference type="InterPro" id="IPR052575">
    <property type="entry name" value="SSU_processome_comp_20"/>
</dbReference>
<feature type="compositionally biased region" description="Basic and acidic residues" evidence="1">
    <location>
        <begin position="2477"/>
        <end position="2510"/>
    </location>
</feature>
<dbReference type="InterPro" id="IPR046523">
    <property type="entry name" value="UTP20_dom"/>
</dbReference>
<feature type="region of interest" description="Disordered" evidence="1">
    <location>
        <begin position="2477"/>
        <end position="2528"/>
    </location>
</feature>
<feature type="region of interest" description="Disordered" evidence="1">
    <location>
        <begin position="1"/>
        <end position="27"/>
    </location>
</feature>
<dbReference type="GO" id="GO:0030686">
    <property type="term" value="C:90S preribosome"/>
    <property type="evidence" value="ECO:0007669"/>
    <property type="project" value="TreeGrafter"/>
</dbReference>
<feature type="compositionally biased region" description="Basic residues" evidence="1">
    <location>
        <begin position="8"/>
        <end position="27"/>
    </location>
</feature>
<gene>
    <name evidence="5" type="ORF">CB0940_10479</name>
    <name evidence="6" type="ORF">RHO25_011858</name>
</gene>
<dbReference type="Gene3D" id="1.25.10.10">
    <property type="entry name" value="Leucine-rich Repeat Variant"/>
    <property type="match status" value="2"/>
</dbReference>
<dbReference type="InterPro" id="IPR057525">
    <property type="entry name" value="UTP20_C"/>
</dbReference>
<evidence type="ECO:0000256" key="1">
    <source>
        <dbReference type="SAM" id="MobiDB-lite"/>
    </source>
</evidence>
<dbReference type="Proteomes" id="UP001302367">
    <property type="component" value="Chromosome 8"/>
</dbReference>
<evidence type="ECO:0000313" key="7">
    <source>
        <dbReference type="Proteomes" id="UP000230605"/>
    </source>
</evidence>
<dbReference type="Pfam" id="PF20416">
    <property type="entry name" value="UTP20"/>
    <property type="match status" value="1"/>
</dbReference>
<dbReference type="InterPro" id="IPR011989">
    <property type="entry name" value="ARM-like"/>
</dbReference>
<dbReference type="EMBL" id="LKMD01000103">
    <property type="protein sequence ID" value="PIA95924.1"/>
    <property type="molecule type" value="Genomic_DNA"/>
</dbReference>
<reference evidence="5 7" key="1">
    <citation type="submission" date="2015-10" db="EMBL/GenBank/DDBJ databases">
        <title>The cercosporin biosynthetic gene cluster was horizontally transferred to several fungal lineages and shown to be expanded in Cercospora beticola based on microsynteny with recipient genomes.</title>
        <authorList>
            <person name="De Jonge R."/>
            <person name="Ebert M.K."/>
            <person name="Suttle J.C."/>
            <person name="Jurick Ii W.M."/>
            <person name="Secor G.A."/>
            <person name="Thomma B.P."/>
            <person name="Van De Peer Y."/>
            <person name="Bolton M.D."/>
        </authorList>
    </citation>
    <scope>NUCLEOTIDE SEQUENCE [LARGE SCALE GENOMIC DNA]</scope>
    <source>
        <strain evidence="5 7">09-40</strain>
    </source>
</reference>
<dbReference type="Proteomes" id="UP000230605">
    <property type="component" value="Chromosome 8"/>
</dbReference>
<dbReference type="InterPro" id="IPR016024">
    <property type="entry name" value="ARM-type_fold"/>
</dbReference>
<protein>
    <submittedName>
        <fullName evidence="5">U3 small nucleolar RNA-associated protein 20</fullName>
    </submittedName>
</protein>
<evidence type="ECO:0000313" key="6">
    <source>
        <dbReference type="EMBL" id="WPB07197.1"/>
    </source>
</evidence>
<dbReference type="Pfam" id="PF07539">
    <property type="entry name" value="UTP20_N"/>
    <property type="match status" value="1"/>
</dbReference>
<feature type="domain" description="U3 small nucleolar RNA-associated protein 20 N-terminal" evidence="2">
    <location>
        <begin position="867"/>
        <end position="1440"/>
    </location>
</feature>
<evidence type="ECO:0000259" key="4">
    <source>
        <dbReference type="Pfam" id="PF23099"/>
    </source>
</evidence>
<name>A0A2G5HTQ1_CERBT</name>
<reference evidence="6 8" key="2">
    <citation type="submission" date="2023-09" db="EMBL/GenBank/DDBJ databases">
        <title>Complete-Gapless Cercospora beticola genome.</title>
        <authorList>
            <person name="Wyatt N.A."/>
            <person name="Spanner R.E."/>
            <person name="Bolton M.D."/>
        </authorList>
    </citation>
    <scope>NUCLEOTIDE SEQUENCE [LARGE SCALE GENOMIC DNA]</scope>
    <source>
        <strain evidence="6">Cb09-40</strain>
    </source>
</reference>